<dbReference type="EMBL" id="CP071091">
    <property type="protein sequence ID" value="QSQ12085.1"/>
    <property type="molecule type" value="Genomic_DNA"/>
</dbReference>
<dbReference type="Proteomes" id="UP000663090">
    <property type="component" value="Chromosome"/>
</dbReference>
<protein>
    <recommendedName>
        <fullName evidence="4">Integral membrane protein</fullName>
    </recommendedName>
</protein>
<feature type="transmembrane region" description="Helical" evidence="1">
    <location>
        <begin position="70"/>
        <end position="90"/>
    </location>
</feature>
<evidence type="ECO:0000313" key="3">
    <source>
        <dbReference type="Proteomes" id="UP000663090"/>
    </source>
</evidence>
<reference evidence="2 3" key="1">
    <citation type="submission" date="2021-02" db="EMBL/GenBank/DDBJ databases">
        <title>De Novo genome assembly of isolated myxobacteria.</title>
        <authorList>
            <person name="Stevens D.C."/>
        </authorList>
    </citation>
    <scope>NUCLEOTIDE SEQUENCE [LARGE SCALE GENOMIC DNA]</scope>
    <source>
        <strain evidence="2 3">SCHIC003</strain>
    </source>
</reference>
<feature type="transmembrane region" description="Helical" evidence="1">
    <location>
        <begin position="96"/>
        <end position="118"/>
    </location>
</feature>
<dbReference type="RefSeq" id="WP_206713819.1">
    <property type="nucleotide sequence ID" value="NZ_CP071091.1"/>
</dbReference>
<proteinExistence type="predicted"/>
<keyword evidence="1" id="KW-1133">Transmembrane helix</keyword>
<accession>A0ABX7N350</accession>
<evidence type="ECO:0000256" key="1">
    <source>
        <dbReference type="SAM" id="Phobius"/>
    </source>
</evidence>
<gene>
    <name evidence="2" type="ORF">JY572_27385</name>
</gene>
<evidence type="ECO:0000313" key="2">
    <source>
        <dbReference type="EMBL" id="QSQ12085.1"/>
    </source>
</evidence>
<feature type="transmembrane region" description="Helical" evidence="1">
    <location>
        <begin position="12"/>
        <end position="34"/>
    </location>
</feature>
<keyword evidence="3" id="KW-1185">Reference proteome</keyword>
<name>A0ABX7N350_9BACT</name>
<organism evidence="2 3">
    <name type="scientific">Myxococcus landrumensis</name>
    <dbReference type="NCBI Taxonomy" id="2813577"/>
    <lineage>
        <taxon>Bacteria</taxon>
        <taxon>Pseudomonadati</taxon>
        <taxon>Myxococcota</taxon>
        <taxon>Myxococcia</taxon>
        <taxon>Myxococcales</taxon>
        <taxon>Cystobacterineae</taxon>
        <taxon>Myxococcaceae</taxon>
        <taxon>Myxococcus</taxon>
    </lineage>
</organism>
<sequence length="128" mass="13792">MTHQLVYGSDAIAAITMGTALLLLARQLTTLAGWSLPPGFLFGVGLFLLPWAGFNAWVSRQQSVPVRAALVHLVVDGSWVLGSVALWLFHRPSLTLFGVVLLLTQALAVLCVFALKLGGLVRPVFARR</sequence>
<keyword evidence="1" id="KW-0472">Membrane</keyword>
<evidence type="ECO:0008006" key="4">
    <source>
        <dbReference type="Google" id="ProtNLM"/>
    </source>
</evidence>
<keyword evidence="1" id="KW-0812">Transmembrane</keyword>
<feature type="transmembrane region" description="Helical" evidence="1">
    <location>
        <begin position="40"/>
        <end position="58"/>
    </location>
</feature>